<gene>
    <name evidence="1" type="ORF">GDO81_024209</name>
</gene>
<reference evidence="1" key="1">
    <citation type="thesis" date="2020" institute="ProQuest LLC" country="789 East Eisenhower Parkway, Ann Arbor, MI, USA">
        <title>Comparative Genomics and Chromosome Evolution.</title>
        <authorList>
            <person name="Mudd A.B."/>
        </authorList>
    </citation>
    <scope>NUCLEOTIDE SEQUENCE</scope>
    <source>
        <strain evidence="1">237g6f4</strain>
        <tissue evidence="1">Blood</tissue>
    </source>
</reference>
<organism evidence="1 2">
    <name type="scientific">Engystomops pustulosus</name>
    <name type="common">Tungara frog</name>
    <name type="synonym">Physalaemus pustulosus</name>
    <dbReference type="NCBI Taxonomy" id="76066"/>
    <lineage>
        <taxon>Eukaryota</taxon>
        <taxon>Metazoa</taxon>
        <taxon>Chordata</taxon>
        <taxon>Craniata</taxon>
        <taxon>Vertebrata</taxon>
        <taxon>Euteleostomi</taxon>
        <taxon>Amphibia</taxon>
        <taxon>Batrachia</taxon>
        <taxon>Anura</taxon>
        <taxon>Neobatrachia</taxon>
        <taxon>Hyloidea</taxon>
        <taxon>Leptodactylidae</taxon>
        <taxon>Leiuperinae</taxon>
        <taxon>Engystomops</taxon>
    </lineage>
</organism>
<keyword evidence="2" id="KW-1185">Reference proteome</keyword>
<evidence type="ECO:0008006" key="3">
    <source>
        <dbReference type="Google" id="ProtNLM"/>
    </source>
</evidence>
<protein>
    <recommendedName>
        <fullName evidence="3">GIY-YIG domain-containing protein</fullName>
    </recommendedName>
</protein>
<evidence type="ECO:0000313" key="2">
    <source>
        <dbReference type="Proteomes" id="UP000824782"/>
    </source>
</evidence>
<name>A0AAV6YR25_ENGPU</name>
<proteinExistence type="predicted"/>
<dbReference type="Proteomes" id="UP000824782">
    <property type="component" value="Unassembled WGS sequence"/>
</dbReference>
<dbReference type="AlphaFoldDB" id="A0AAV6YR25"/>
<accession>A0AAV6YR25</accession>
<sequence>MTCKCRIQYVGKTYGEFRVQIREHVRDIKNRNDATMARHVWKDHEGDLFSIKFQGVELVTPPIHGGDFYCISLQQRLDGSVHYPPKKLRV</sequence>
<dbReference type="EMBL" id="WNYA01028504">
    <property type="protein sequence ID" value="KAG8537617.1"/>
    <property type="molecule type" value="Genomic_DNA"/>
</dbReference>
<evidence type="ECO:0000313" key="1">
    <source>
        <dbReference type="EMBL" id="KAG8537617.1"/>
    </source>
</evidence>
<comment type="caution">
    <text evidence="1">The sequence shown here is derived from an EMBL/GenBank/DDBJ whole genome shotgun (WGS) entry which is preliminary data.</text>
</comment>